<dbReference type="EMBL" id="BA000045">
    <property type="protein sequence ID" value="BAC88696.1"/>
    <property type="molecule type" value="Genomic_DNA"/>
</dbReference>
<dbReference type="PANTHER" id="PTHR30032:SF4">
    <property type="entry name" value="AMIDASE ENHANCER"/>
    <property type="match status" value="1"/>
</dbReference>
<dbReference type="InParanoid" id="Q7NML0"/>
<dbReference type="Proteomes" id="UP000000557">
    <property type="component" value="Chromosome"/>
</dbReference>
<reference evidence="2 3" key="2">
    <citation type="journal article" date="2003" name="DNA Res.">
        <title>Complete genome structure of Gloeobacter violaceus PCC 7421, a cyanobacterium that lacks thylakoids (supplement).</title>
        <authorList>
            <person name="Nakamura Y."/>
            <person name="Kaneko T."/>
            <person name="Sato S."/>
            <person name="Mimuro M."/>
            <person name="Miyashita H."/>
            <person name="Tsuchiya T."/>
            <person name="Sasamoto S."/>
            <person name="Watanabe A."/>
            <person name="Kawashima K."/>
            <person name="Kishida Y."/>
            <person name="Kiyokawa C."/>
            <person name="Kohara M."/>
            <person name="Matsumoto M."/>
            <person name="Matsuno A."/>
            <person name="Nakazaki N."/>
            <person name="Shimpo S."/>
            <person name="Takeuchi C."/>
            <person name="Yamada M."/>
            <person name="Tabata S."/>
        </authorList>
    </citation>
    <scope>NUCLEOTIDE SEQUENCE [LARGE SCALE GENOMIC DNA]</scope>
    <source>
        <strain evidence="3">ATCC 29082 / PCC 7421</strain>
    </source>
</reference>
<reference evidence="2 3" key="1">
    <citation type="journal article" date="2003" name="DNA Res.">
        <title>Complete genome structure of Gloeobacter violaceus PCC 7421, a cyanobacterium that lacks thylakoids.</title>
        <authorList>
            <person name="Nakamura Y."/>
            <person name="Kaneko T."/>
            <person name="Sato S."/>
            <person name="Mimuro M."/>
            <person name="Miyashita H."/>
            <person name="Tsuchiya T."/>
            <person name="Sasamoto S."/>
            <person name="Watanabe A."/>
            <person name="Kawashima K."/>
            <person name="Kishida Y."/>
            <person name="Kiyokawa C."/>
            <person name="Kohara M."/>
            <person name="Matsumoto M."/>
            <person name="Matsuno A."/>
            <person name="Nakazaki N."/>
            <person name="Shimpo S."/>
            <person name="Takeuchi C."/>
            <person name="Yamada M."/>
            <person name="Tabata S."/>
        </authorList>
    </citation>
    <scope>NUCLEOTIDE SEQUENCE [LARGE SCALE GENOMIC DNA]</scope>
    <source>
        <strain evidence="3">ATCC 29082 / PCC 7421</strain>
    </source>
</reference>
<dbReference type="EnsemblBacteria" id="BAC88696">
    <property type="protein sequence ID" value="BAC88696"/>
    <property type="gene ID" value="BAC88696"/>
</dbReference>
<dbReference type="InterPro" id="IPR013693">
    <property type="entry name" value="SpoIID/LytB_N"/>
</dbReference>
<dbReference type="Pfam" id="PF08486">
    <property type="entry name" value="SpoIID"/>
    <property type="match status" value="1"/>
</dbReference>
<evidence type="ECO:0000313" key="2">
    <source>
        <dbReference type="EMBL" id="BAC88696.1"/>
    </source>
</evidence>
<dbReference type="KEGG" id="gvi:glr0755"/>
<dbReference type="AlphaFoldDB" id="Q7NML0"/>
<name>Q7NML0_GLOVI</name>
<protein>
    <submittedName>
        <fullName evidence="2">Glr0755 protein</fullName>
    </submittedName>
</protein>
<sequence length="286" mass="32046">MFLAYDASRGLGLLRTFGRLQPMKPGPALLLWVLLLAFAAPLQAFPLRVLVEGPQSTLKIVVSVPAQLRQDNGTAVDLVPGQWFTVRRESSGVVQLPPEGLVLVGDRWYPESVQFRRLHGGLVAINFVDSETYLRGVVPREMPSSYGDQALMAQAVAARTYALTSWVRRKHGPHYDLVDTVTDQVYGGFARYNPRTGKSTLLTHPRTDRAVAATRDQFLDYSKAQGFYRAEGIAGWVRYGEYSLPVPKGLLLSQKVSQMMAQAGWNYHDILAYWYKSHVYQIAFPK</sequence>
<gene>
    <name evidence="2" type="ordered locus">glr0755</name>
</gene>
<proteinExistence type="predicted"/>
<feature type="domain" description="Sporulation stage II protein D amidase enhancer LytB N-terminal" evidence="1">
    <location>
        <begin position="120"/>
        <end position="221"/>
    </location>
</feature>
<dbReference type="OrthoDB" id="501259at2"/>
<dbReference type="InterPro" id="IPR051922">
    <property type="entry name" value="Bact_Sporulation_Assoc"/>
</dbReference>
<keyword evidence="3" id="KW-1185">Reference proteome</keyword>
<dbReference type="PhylomeDB" id="Q7NML0"/>
<dbReference type="eggNOG" id="COG2385">
    <property type="taxonomic scope" value="Bacteria"/>
</dbReference>
<dbReference type="STRING" id="251221.gene:10758232"/>
<evidence type="ECO:0000313" key="3">
    <source>
        <dbReference type="Proteomes" id="UP000000557"/>
    </source>
</evidence>
<accession>Q7NML0</accession>
<evidence type="ECO:0000259" key="1">
    <source>
        <dbReference type="Pfam" id="PF08486"/>
    </source>
</evidence>
<dbReference type="PANTHER" id="PTHR30032">
    <property type="entry name" value="N-ACETYLMURAMOYL-L-ALANINE AMIDASE-RELATED"/>
    <property type="match status" value="1"/>
</dbReference>
<organism evidence="2 3">
    <name type="scientific">Gloeobacter violaceus (strain ATCC 29082 / PCC 7421)</name>
    <dbReference type="NCBI Taxonomy" id="251221"/>
    <lineage>
        <taxon>Bacteria</taxon>
        <taxon>Bacillati</taxon>
        <taxon>Cyanobacteriota</taxon>
        <taxon>Cyanophyceae</taxon>
        <taxon>Gloeobacterales</taxon>
        <taxon>Gloeobacteraceae</taxon>
        <taxon>Gloeobacter</taxon>
    </lineage>
</organism>
<dbReference type="HOGENOM" id="CLU_1018472_0_0_3"/>